<gene>
    <name evidence="6" type="ORF">NO1_0066</name>
</gene>
<comment type="caution">
    <text evidence="6">The sequence shown here is derived from an EMBL/GenBank/DDBJ whole genome shotgun (WGS) entry which is preliminary data.</text>
</comment>
<evidence type="ECO:0000256" key="3">
    <source>
        <dbReference type="ARBA" id="ARBA00022679"/>
    </source>
</evidence>
<reference evidence="6 7" key="1">
    <citation type="journal article" date="2019" name="ISME J.">
        <title>Genome analyses of uncultured TG2/ZB3 bacteria in 'Margulisbacteria' specifically attached to ectosymbiotic spirochetes of protists in the termite gut.</title>
        <authorList>
            <person name="Utami Y.D."/>
            <person name="Kuwahara H."/>
            <person name="Igai K."/>
            <person name="Murakami T."/>
            <person name="Sugaya K."/>
            <person name="Morikawa T."/>
            <person name="Nagura Y."/>
            <person name="Yuki M."/>
            <person name="Deevong P."/>
            <person name="Inoue T."/>
            <person name="Kihara K."/>
            <person name="Lo N."/>
            <person name="Yamada A."/>
            <person name="Ohkuma M."/>
            <person name="Hongoh Y."/>
        </authorList>
    </citation>
    <scope>NUCLEOTIDE SEQUENCE [LARGE SCALE GENOMIC DNA]</scope>
    <source>
        <strain evidence="6">NkOx7-01</strain>
    </source>
</reference>
<dbReference type="Proteomes" id="UP000269352">
    <property type="component" value="Unassembled WGS sequence"/>
</dbReference>
<dbReference type="Pfam" id="PF13439">
    <property type="entry name" value="Glyco_transf_4"/>
    <property type="match status" value="1"/>
</dbReference>
<dbReference type="PANTHER" id="PTHR12526">
    <property type="entry name" value="GLYCOSYLTRANSFERASE"/>
    <property type="match status" value="1"/>
</dbReference>
<dbReference type="SUPFAM" id="SSF53756">
    <property type="entry name" value="UDP-Glycosyltransferase/glycogen phosphorylase"/>
    <property type="match status" value="1"/>
</dbReference>
<name>A0A388T863_TERA1</name>
<evidence type="ECO:0000313" key="7">
    <source>
        <dbReference type="Proteomes" id="UP000269352"/>
    </source>
</evidence>
<organism evidence="6 7">
    <name type="scientific">Termititenax aidoneus</name>
    <dbReference type="NCBI Taxonomy" id="2218524"/>
    <lineage>
        <taxon>Bacteria</taxon>
        <taxon>Bacillati</taxon>
        <taxon>Candidatus Margulisiibacteriota</taxon>
        <taxon>Candidatus Termititenacia</taxon>
        <taxon>Candidatus Termititenacales</taxon>
        <taxon>Candidatus Termititenacaceae</taxon>
        <taxon>Candidatus Termititenax</taxon>
    </lineage>
</organism>
<dbReference type="Gene3D" id="3.40.50.2000">
    <property type="entry name" value="Glycogen Phosphorylase B"/>
    <property type="match status" value="2"/>
</dbReference>
<dbReference type="InterPro" id="IPR001296">
    <property type="entry name" value="Glyco_trans_1"/>
</dbReference>
<proteinExistence type="inferred from homology"/>
<keyword evidence="7" id="KW-1185">Reference proteome</keyword>
<dbReference type="PANTHER" id="PTHR12526:SF640">
    <property type="entry name" value="COLANIC ACID BIOSYNTHESIS GLYCOSYLTRANSFERASE WCAL-RELATED"/>
    <property type="match status" value="1"/>
</dbReference>
<dbReference type="AlphaFoldDB" id="A0A388T863"/>
<keyword evidence="2" id="KW-0328">Glycosyltransferase</keyword>
<feature type="domain" description="Glycosyltransferase subfamily 4-like N-terminal" evidence="5">
    <location>
        <begin position="44"/>
        <end position="154"/>
    </location>
</feature>
<evidence type="ECO:0000313" key="6">
    <source>
        <dbReference type="EMBL" id="GBR72556.1"/>
    </source>
</evidence>
<dbReference type="GO" id="GO:0016757">
    <property type="term" value="F:glycosyltransferase activity"/>
    <property type="evidence" value="ECO:0007669"/>
    <property type="project" value="UniProtKB-KW"/>
</dbReference>
<accession>A0A388T863</accession>
<dbReference type="EMBL" id="BGZN01000001">
    <property type="protein sequence ID" value="GBR72556.1"/>
    <property type="molecule type" value="Genomic_DNA"/>
</dbReference>
<evidence type="ECO:0000256" key="2">
    <source>
        <dbReference type="ARBA" id="ARBA00022676"/>
    </source>
</evidence>
<evidence type="ECO:0000259" key="4">
    <source>
        <dbReference type="Pfam" id="PF00534"/>
    </source>
</evidence>
<dbReference type="InterPro" id="IPR028098">
    <property type="entry name" value="Glyco_trans_4-like_N"/>
</dbReference>
<evidence type="ECO:0000259" key="5">
    <source>
        <dbReference type="Pfam" id="PF13439"/>
    </source>
</evidence>
<feature type="domain" description="Glycosyl transferase family 1" evidence="4">
    <location>
        <begin position="167"/>
        <end position="328"/>
    </location>
</feature>
<dbReference type="Pfam" id="PF00534">
    <property type="entry name" value="Glycos_transf_1"/>
    <property type="match status" value="1"/>
</dbReference>
<sequence>MPKIALYTARFLDLSETFIYEPLRLMQNTETVVYAWQRRNAEIFPYAQCRIGTEKYLRQAILEDGVQLIHAHYGYVGVSALGFLQKLPVPLITSFYGLDVYQHTRNPVYRWQLRRLFKRGSLFLACSQKMRGDLLKLGAPADKVAVVYGGADPAKFPYVFNAYPENQPVQILMCGRFVEKKGFIYGIRAFLKTALRYPNLRLKIIGAGGLAPELKQEVESSAFNSQVEFLGGHSHAEYIEEIKKCHIFMSPSITARSGDSEGLPTVLIEAAAIGRPLLATRHSGIPEIVHEGKNGLLAPERDADALAANIVKLLSAPERWPEYAEYGRRLVETQFNLRKQAAKLENYYARLTA</sequence>
<keyword evidence="3 6" id="KW-0808">Transferase</keyword>
<evidence type="ECO:0000256" key="1">
    <source>
        <dbReference type="ARBA" id="ARBA00009481"/>
    </source>
</evidence>
<protein>
    <submittedName>
        <fullName evidence="6">Glycosyl transferase</fullName>
    </submittedName>
</protein>
<comment type="similarity">
    <text evidence="1">Belongs to the glycosyltransferase group 1 family. Glycosyltransferase 4 subfamily.</text>
</comment>